<feature type="transmembrane region" description="Helical" evidence="6">
    <location>
        <begin position="147"/>
        <end position="168"/>
    </location>
</feature>
<evidence type="ECO:0000313" key="7">
    <source>
        <dbReference type="EMBL" id="CEK73662.1"/>
    </source>
</evidence>
<evidence type="ECO:0000256" key="5">
    <source>
        <dbReference type="ARBA" id="ARBA00023136"/>
    </source>
</evidence>
<evidence type="ECO:0000256" key="3">
    <source>
        <dbReference type="ARBA" id="ARBA00022692"/>
    </source>
</evidence>
<comment type="similarity">
    <text evidence="2">Belongs to the TMEM45 family.</text>
</comment>
<dbReference type="InterPro" id="IPR006904">
    <property type="entry name" value="DUF716"/>
</dbReference>
<evidence type="ECO:0000313" key="8">
    <source>
        <dbReference type="EMBL" id="CEK73663.1"/>
    </source>
</evidence>
<evidence type="ECO:0000256" key="1">
    <source>
        <dbReference type="ARBA" id="ARBA00004141"/>
    </source>
</evidence>
<feature type="transmembrane region" description="Helical" evidence="6">
    <location>
        <begin position="219"/>
        <end position="239"/>
    </location>
</feature>
<accession>A0A0B6ZZ84</accession>
<dbReference type="AlphaFoldDB" id="A0A0B6ZZ84"/>
<dbReference type="InterPro" id="IPR042127">
    <property type="entry name" value="TMEM45"/>
</dbReference>
<reference evidence="7" key="1">
    <citation type="submission" date="2014-12" db="EMBL/GenBank/DDBJ databases">
        <title>Insight into the proteome of Arion vulgaris.</title>
        <authorList>
            <person name="Aradska J."/>
            <person name="Bulat T."/>
            <person name="Smidak R."/>
            <person name="Sarate P."/>
            <person name="Gangsoo J."/>
            <person name="Sialana F."/>
            <person name="Bilban M."/>
            <person name="Lubec G."/>
        </authorList>
    </citation>
    <scope>NUCLEOTIDE SEQUENCE</scope>
    <source>
        <tissue evidence="7">Skin</tissue>
    </source>
</reference>
<dbReference type="EMBL" id="HACG01026798">
    <property type="protein sequence ID" value="CEK73663.1"/>
    <property type="molecule type" value="Transcribed_RNA"/>
</dbReference>
<gene>
    <name evidence="7" type="primary">ORF87697</name>
    <name evidence="8" type="synonym">ORF87700</name>
</gene>
<evidence type="ECO:0000256" key="2">
    <source>
        <dbReference type="ARBA" id="ARBA00006948"/>
    </source>
</evidence>
<name>A0A0B6ZZ84_9EUPU</name>
<evidence type="ECO:0000256" key="6">
    <source>
        <dbReference type="SAM" id="Phobius"/>
    </source>
</evidence>
<feature type="transmembrane region" description="Helical" evidence="6">
    <location>
        <begin position="12"/>
        <end position="30"/>
    </location>
</feature>
<sequence length="295" mass="32805">MGDLKGHLLPGSLFLLYGIWWCIGALRRYLMCRKAGTRYISTATFPFPCSCGKLGTWPIEGIAKIALPAFGMIAEIAFNLPHPNMGIVQHATMYFFFLLSGIVDLIMYLGVPLPPGTDYVSIALAFTVEGLLFANHLSERPVVDVQIHLLLVYVVFVTVFVVLLEARFQRSAMLTLARSYLLMLQGSWFWGVGIILYGHGKNSTVWKLDSHMDAMQATIYFSWHGAAHFIVLVILASIMSRCYRVQGGKFRNGSELAMTILNNGDKPDGYNALTIPDDDSDIEFERPVDASLLPS</sequence>
<organism evidence="7">
    <name type="scientific">Arion vulgaris</name>
    <dbReference type="NCBI Taxonomy" id="1028688"/>
    <lineage>
        <taxon>Eukaryota</taxon>
        <taxon>Metazoa</taxon>
        <taxon>Spiralia</taxon>
        <taxon>Lophotrochozoa</taxon>
        <taxon>Mollusca</taxon>
        <taxon>Gastropoda</taxon>
        <taxon>Heterobranchia</taxon>
        <taxon>Euthyneura</taxon>
        <taxon>Panpulmonata</taxon>
        <taxon>Eupulmonata</taxon>
        <taxon>Stylommatophora</taxon>
        <taxon>Helicina</taxon>
        <taxon>Arionoidea</taxon>
        <taxon>Arionidae</taxon>
        <taxon>Arion</taxon>
    </lineage>
</organism>
<keyword evidence="5 6" id="KW-0472">Membrane</keyword>
<protein>
    <recommendedName>
        <fullName evidence="9">Transmembrane protein 45B</fullName>
    </recommendedName>
</protein>
<keyword evidence="4 6" id="KW-1133">Transmembrane helix</keyword>
<keyword evidence="3 6" id="KW-0812">Transmembrane</keyword>
<proteinExistence type="inferred from homology"/>
<comment type="subcellular location">
    <subcellularLocation>
        <location evidence="1">Membrane</location>
        <topology evidence="1">Multi-pass membrane protein</topology>
    </subcellularLocation>
</comment>
<dbReference type="EMBL" id="HACG01026797">
    <property type="protein sequence ID" value="CEK73662.1"/>
    <property type="molecule type" value="Transcribed_RNA"/>
</dbReference>
<evidence type="ECO:0008006" key="9">
    <source>
        <dbReference type="Google" id="ProtNLM"/>
    </source>
</evidence>
<dbReference type="PANTHER" id="PTHR16007">
    <property type="entry name" value="EPIDIDYMAL MEMBRANE PROTEIN E9-RELATED"/>
    <property type="match status" value="1"/>
</dbReference>
<evidence type="ECO:0000256" key="4">
    <source>
        <dbReference type="ARBA" id="ARBA00022989"/>
    </source>
</evidence>
<dbReference type="GO" id="GO:0016020">
    <property type="term" value="C:membrane"/>
    <property type="evidence" value="ECO:0007669"/>
    <property type="project" value="UniProtKB-SubCell"/>
</dbReference>
<dbReference type="PANTHER" id="PTHR16007:SF15">
    <property type="entry name" value="TRANSMEMBRANE PROTEIN 45B"/>
    <property type="match status" value="1"/>
</dbReference>
<feature type="transmembrane region" description="Helical" evidence="6">
    <location>
        <begin position="180"/>
        <end position="199"/>
    </location>
</feature>
<dbReference type="Pfam" id="PF04819">
    <property type="entry name" value="DUF716"/>
    <property type="match status" value="1"/>
</dbReference>
<feature type="transmembrane region" description="Helical" evidence="6">
    <location>
        <begin position="91"/>
        <end position="111"/>
    </location>
</feature>